<reference evidence="9" key="1">
    <citation type="submission" date="2018-05" db="EMBL/GenBank/DDBJ databases">
        <authorList>
            <person name="Lanie J.A."/>
            <person name="Ng W.-L."/>
            <person name="Kazmierczak K.M."/>
            <person name="Andrzejewski T.M."/>
            <person name="Davidsen T.M."/>
            <person name="Wayne K.J."/>
            <person name="Tettelin H."/>
            <person name="Glass J.I."/>
            <person name="Rusch D."/>
            <person name="Podicherti R."/>
            <person name="Tsui H.-C.T."/>
            <person name="Winkler M.E."/>
        </authorList>
    </citation>
    <scope>NUCLEOTIDE SEQUENCE</scope>
</reference>
<dbReference type="EMBL" id="UINC01029413">
    <property type="protein sequence ID" value="SVB12088.1"/>
    <property type="molecule type" value="Genomic_DNA"/>
</dbReference>
<dbReference type="InterPro" id="IPR000917">
    <property type="entry name" value="Sulfatase_N"/>
</dbReference>
<dbReference type="Gene3D" id="3.30.1120.10">
    <property type="match status" value="1"/>
</dbReference>
<evidence type="ECO:0000256" key="6">
    <source>
        <dbReference type="ARBA" id="ARBA00022837"/>
    </source>
</evidence>
<keyword evidence="4" id="KW-0732">Signal</keyword>
<keyword evidence="3" id="KW-0479">Metal-binding</keyword>
<evidence type="ECO:0000256" key="5">
    <source>
        <dbReference type="ARBA" id="ARBA00022801"/>
    </source>
</evidence>
<feature type="non-terminal residue" evidence="9">
    <location>
        <position position="456"/>
    </location>
</feature>
<evidence type="ECO:0000256" key="4">
    <source>
        <dbReference type="ARBA" id="ARBA00022729"/>
    </source>
</evidence>
<accession>A0A382BE84</accession>
<comment type="similarity">
    <text evidence="2">Belongs to the sulfatase family.</text>
</comment>
<dbReference type="AlphaFoldDB" id="A0A382BE84"/>
<dbReference type="SUPFAM" id="SSF53649">
    <property type="entry name" value="Alkaline phosphatase-like"/>
    <property type="match status" value="1"/>
</dbReference>
<name>A0A382BE84_9ZZZZ</name>
<dbReference type="InterPro" id="IPR017850">
    <property type="entry name" value="Alkaline_phosphatase_core_sf"/>
</dbReference>
<evidence type="ECO:0000256" key="1">
    <source>
        <dbReference type="ARBA" id="ARBA00001913"/>
    </source>
</evidence>
<sequence>MPQAKANPICRVTSVLTFSADSFNQNGVKRTLLFLIAWLLFAAGSFAAKPPNVVLIISDDQAWTDYSFMGHNAIETPNIDRLARQSRLFKRGYVPTSLCCPSLATMITGLYPHQNKITGNEPPIPPQGKQSAEYQRLVQECVSFIDTVPTLPRLLAKRGYVSHQSGKWWQGHHSRGGFTQGMTHGDPKRRGRHGDEGLKIGREGLQPIYDFIDNAGDKPFFIWYAPFLPHSPHNPPKRLFDKYAKKTESKFIARYWAMCEWFDETCGQLLNHLDEKNLAKDTIVLYVTDNGWIQRADNGRYAPRSKRSQYDGGIRTPIMVRWPGKVQPGERPELANSIDLAPTILKACGLEPTSEMQGIDLLDDKALAKRKSTYGACYLHNAIDIHKPSANLTYRWLINGNWKVILPYKANLTTRDEAKGTGETELYNLAKDPFERQNLAESKASRVKRLTKQLNA</sequence>
<dbReference type="CDD" id="cd16027">
    <property type="entry name" value="SGSH"/>
    <property type="match status" value="1"/>
</dbReference>
<evidence type="ECO:0000256" key="2">
    <source>
        <dbReference type="ARBA" id="ARBA00008779"/>
    </source>
</evidence>
<evidence type="ECO:0000313" key="9">
    <source>
        <dbReference type="EMBL" id="SVB12088.1"/>
    </source>
</evidence>
<dbReference type="GO" id="GO:0004065">
    <property type="term" value="F:arylsulfatase activity"/>
    <property type="evidence" value="ECO:0007669"/>
    <property type="project" value="TreeGrafter"/>
</dbReference>
<evidence type="ECO:0000256" key="7">
    <source>
        <dbReference type="SAM" id="MobiDB-lite"/>
    </source>
</evidence>
<dbReference type="Pfam" id="PF00884">
    <property type="entry name" value="Sulfatase"/>
    <property type="match status" value="1"/>
</dbReference>
<evidence type="ECO:0000256" key="3">
    <source>
        <dbReference type="ARBA" id="ARBA00022723"/>
    </source>
</evidence>
<feature type="domain" description="Sulfatase N-terminal" evidence="8">
    <location>
        <begin position="51"/>
        <end position="349"/>
    </location>
</feature>
<gene>
    <name evidence="9" type="ORF">METZ01_LOCUS164942</name>
</gene>
<keyword evidence="6" id="KW-0106">Calcium</keyword>
<dbReference type="GO" id="GO:0046872">
    <property type="term" value="F:metal ion binding"/>
    <property type="evidence" value="ECO:0007669"/>
    <property type="project" value="UniProtKB-KW"/>
</dbReference>
<comment type="cofactor">
    <cofactor evidence="1">
        <name>Ca(2+)</name>
        <dbReference type="ChEBI" id="CHEBI:29108"/>
    </cofactor>
</comment>
<proteinExistence type="inferred from homology"/>
<organism evidence="9">
    <name type="scientific">marine metagenome</name>
    <dbReference type="NCBI Taxonomy" id="408172"/>
    <lineage>
        <taxon>unclassified sequences</taxon>
        <taxon>metagenomes</taxon>
        <taxon>ecological metagenomes</taxon>
    </lineage>
</organism>
<dbReference type="Gene3D" id="3.40.720.10">
    <property type="entry name" value="Alkaline Phosphatase, subunit A"/>
    <property type="match status" value="1"/>
</dbReference>
<dbReference type="PANTHER" id="PTHR42693">
    <property type="entry name" value="ARYLSULFATASE FAMILY MEMBER"/>
    <property type="match status" value="1"/>
</dbReference>
<protein>
    <recommendedName>
        <fullName evidence="8">Sulfatase N-terminal domain-containing protein</fullName>
    </recommendedName>
</protein>
<feature type="region of interest" description="Disordered" evidence="7">
    <location>
        <begin position="172"/>
        <end position="192"/>
    </location>
</feature>
<dbReference type="PANTHER" id="PTHR42693:SF42">
    <property type="entry name" value="ARYLSULFATASE G"/>
    <property type="match status" value="1"/>
</dbReference>
<dbReference type="InterPro" id="IPR050738">
    <property type="entry name" value="Sulfatase"/>
</dbReference>
<keyword evidence="5" id="KW-0378">Hydrolase</keyword>
<evidence type="ECO:0000259" key="8">
    <source>
        <dbReference type="Pfam" id="PF00884"/>
    </source>
</evidence>